<protein>
    <submittedName>
        <fullName evidence="2">MBL fold metallo-hydrolase</fullName>
    </submittedName>
</protein>
<accession>A0A9D2P0R8</accession>
<dbReference type="EMBL" id="DWWJ01000036">
    <property type="protein sequence ID" value="HJC40323.1"/>
    <property type="molecule type" value="Genomic_DNA"/>
</dbReference>
<evidence type="ECO:0000313" key="3">
    <source>
        <dbReference type="Proteomes" id="UP000823882"/>
    </source>
</evidence>
<sequence>MRITALMENTAPEGALRCEHGLALHIEHGGKRYLLDAGATGALLDNAAALGIDLAAVDAAVLSHGHYDHAGGFPAFFGRNDHAPLYLRPQAEEPSYQILGEKRAYLGVPEALLAQAGRLRAVTGPTQIDPGVWLLPHTTPGLERRGEKVHMYRQTAEGLRPDDFAHEQTLAVELPAGLAVFSSCSHAGADTVVREVLAAFPGKGVRAFFGGFHLMGAGGASTLGVRPERAAALGEALLELGVEEVWTGHCTGLSAFDLLRPVLGERLHYLSTGTVVEL</sequence>
<proteinExistence type="predicted"/>
<dbReference type="CDD" id="cd07713">
    <property type="entry name" value="DHPS-like_MBL-fold"/>
    <property type="match status" value="1"/>
</dbReference>
<gene>
    <name evidence="2" type="ORF">H9701_02055</name>
</gene>
<dbReference type="InterPro" id="IPR052926">
    <property type="entry name" value="Metallo-beta-lactamase_dom"/>
</dbReference>
<comment type="caution">
    <text evidence="2">The sequence shown here is derived from an EMBL/GenBank/DDBJ whole genome shotgun (WGS) entry which is preliminary data.</text>
</comment>
<feature type="domain" description="Metallo-beta-lactamase" evidence="1">
    <location>
        <begin position="23"/>
        <end position="149"/>
    </location>
</feature>
<dbReference type="Pfam" id="PF00753">
    <property type="entry name" value="Lactamase_B"/>
    <property type="match status" value="1"/>
</dbReference>
<dbReference type="InterPro" id="IPR041712">
    <property type="entry name" value="DHPS-like_MBL-fold"/>
</dbReference>
<reference evidence="2" key="1">
    <citation type="journal article" date="2021" name="PeerJ">
        <title>Extensive microbial diversity within the chicken gut microbiome revealed by metagenomics and culture.</title>
        <authorList>
            <person name="Gilroy R."/>
            <person name="Ravi A."/>
            <person name="Getino M."/>
            <person name="Pursley I."/>
            <person name="Horton D.L."/>
            <person name="Alikhan N.F."/>
            <person name="Baker D."/>
            <person name="Gharbi K."/>
            <person name="Hall N."/>
            <person name="Watson M."/>
            <person name="Adriaenssens E.M."/>
            <person name="Foster-Nyarko E."/>
            <person name="Jarju S."/>
            <person name="Secka A."/>
            <person name="Antonio M."/>
            <person name="Oren A."/>
            <person name="Chaudhuri R.R."/>
            <person name="La Ragione R."/>
            <person name="Hildebrand F."/>
            <person name="Pallen M.J."/>
        </authorList>
    </citation>
    <scope>NUCLEOTIDE SEQUENCE</scope>
    <source>
        <strain evidence="2">CHK186-1790</strain>
    </source>
</reference>
<organism evidence="2 3">
    <name type="scientific">Candidatus Intestinimonas pullistercoris</name>
    <dbReference type="NCBI Taxonomy" id="2838623"/>
    <lineage>
        <taxon>Bacteria</taxon>
        <taxon>Bacillati</taxon>
        <taxon>Bacillota</taxon>
        <taxon>Clostridia</taxon>
        <taxon>Eubacteriales</taxon>
        <taxon>Intestinimonas</taxon>
    </lineage>
</organism>
<reference evidence="2" key="2">
    <citation type="submission" date="2021-04" db="EMBL/GenBank/DDBJ databases">
        <authorList>
            <person name="Gilroy R."/>
        </authorList>
    </citation>
    <scope>NUCLEOTIDE SEQUENCE</scope>
    <source>
        <strain evidence="2">CHK186-1790</strain>
    </source>
</reference>
<dbReference type="InterPro" id="IPR001279">
    <property type="entry name" value="Metallo-B-lactamas"/>
</dbReference>
<dbReference type="AlphaFoldDB" id="A0A9D2P0R8"/>
<dbReference type="InterPro" id="IPR036866">
    <property type="entry name" value="RibonucZ/Hydroxyglut_hydro"/>
</dbReference>
<dbReference type="GO" id="GO:0016740">
    <property type="term" value="F:transferase activity"/>
    <property type="evidence" value="ECO:0007669"/>
    <property type="project" value="TreeGrafter"/>
</dbReference>
<evidence type="ECO:0000313" key="2">
    <source>
        <dbReference type="EMBL" id="HJC40323.1"/>
    </source>
</evidence>
<dbReference type="Gene3D" id="3.60.15.10">
    <property type="entry name" value="Ribonuclease Z/Hydroxyacylglutathione hydrolase-like"/>
    <property type="match status" value="1"/>
</dbReference>
<evidence type="ECO:0000259" key="1">
    <source>
        <dbReference type="Pfam" id="PF00753"/>
    </source>
</evidence>
<dbReference type="Proteomes" id="UP000823882">
    <property type="component" value="Unassembled WGS sequence"/>
</dbReference>
<dbReference type="PANTHER" id="PTHR13754:SF13">
    <property type="entry name" value="METALLO-BETA-LACTAMASE SUPERFAMILY PROTEIN (AFU_ORTHOLOGUE AFUA_3G07630)"/>
    <property type="match status" value="1"/>
</dbReference>
<dbReference type="SUPFAM" id="SSF56281">
    <property type="entry name" value="Metallo-hydrolase/oxidoreductase"/>
    <property type="match status" value="1"/>
</dbReference>
<name>A0A9D2P0R8_9FIRM</name>
<dbReference type="PANTHER" id="PTHR13754">
    <property type="entry name" value="METALLO-BETA-LACTAMASE SUPERFAMILY PROTEIN"/>
    <property type="match status" value="1"/>
</dbReference>